<protein>
    <submittedName>
        <fullName evidence="1">Polyketide cyclase/dehydrase</fullName>
    </submittedName>
</protein>
<dbReference type="SUPFAM" id="SSF55961">
    <property type="entry name" value="Bet v1-like"/>
    <property type="match status" value="1"/>
</dbReference>
<organism evidence="1 2">
    <name type="scientific">Streptomyces regalis</name>
    <dbReference type="NCBI Taxonomy" id="68262"/>
    <lineage>
        <taxon>Bacteria</taxon>
        <taxon>Bacillati</taxon>
        <taxon>Actinomycetota</taxon>
        <taxon>Actinomycetes</taxon>
        <taxon>Kitasatosporales</taxon>
        <taxon>Streptomycetaceae</taxon>
        <taxon>Streptomyces</taxon>
    </lineage>
</organism>
<reference evidence="2" key="1">
    <citation type="submission" date="2015-10" db="EMBL/GenBank/DDBJ databases">
        <authorList>
            <person name="Ju K.-S."/>
            <person name="Doroghazi J.R."/>
            <person name="Metcalf W.W."/>
        </authorList>
    </citation>
    <scope>NUCLEOTIDE SEQUENCE [LARGE SCALE GENOMIC DNA]</scope>
    <source>
        <strain evidence="2">NRRL 3151</strain>
    </source>
</reference>
<dbReference type="EMBL" id="LLZG01000387">
    <property type="protein sequence ID" value="KUL23426.1"/>
    <property type="molecule type" value="Genomic_DNA"/>
</dbReference>
<dbReference type="OrthoDB" id="4773254at2"/>
<dbReference type="RefSeq" id="WP_062712398.1">
    <property type="nucleotide sequence ID" value="NZ_LLZG01000387.1"/>
</dbReference>
<dbReference type="Gene3D" id="3.30.530.20">
    <property type="match status" value="1"/>
</dbReference>
<dbReference type="InterPro" id="IPR023393">
    <property type="entry name" value="START-like_dom_sf"/>
</dbReference>
<evidence type="ECO:0000313" key="1">
    <source>
        <dbReference type="EMBL" id="KUL23426.1"/>
    </source>
</evidence>
<dbReference type="Proteomes" id="UP000053923">
    <property type="component" value="Unassembled WGS sequence"/>
</dbReference>
<dbReference type="AlphaFoldDB" id="A0A124G7P0"/>
<evidence type="ECO:0000313" key="2">
    <source>
        <dbReference type="Proteomes" id="UP000053923"/>
    </source>
</evidence>
<keyword evidence="2" id="KW-1185">Reference proteome</keyword>
<accession>A0A124G7P0</accession>
<dbReference type="InterPro" id="IPR019587">
    <property type="entry name" value="Polyketide_cyclase/dehydratase"/>
</dbReference>
<proteinExistence type="predicted"/>
<dbReference type="CDD" id="cd07812">
    <property type="entry name" value="SRPBCC"/>
    <property type="match status" value="1"/>
</dbReference>
<comment type="caution">
    <text evidence="1">The sequence shown here is derived from an EMBL/GenBank/DDBJ whole genome shotgun (WGS) entry which is preliminary data.</text>
</comment>
<name>A0A124G7P0_9ACTN</name>
<sequence>MGGTGGTRGRSVVVERRIAASQGRVWESLTDLRGMAHVLSGVTHVDVLTEGVFDVGTRWRETRRMFGKEATEEMWVTACEPPERYVVEAESHGTHYVSEWLLRPDGPSATTVRMTFTAAASGGVTRLLAGILGAVGARAVSKAVAKDLDDIASAVEGGSR</sequence>
<dbReference type="Pfam" id="PF10604">
    <property type="entry name" value="Polyketide_cyc2"/>
    <property type="match status" value="1"/>
</dbReference>
<gene>
    <name evidence="1" type="ORF">ADL12_39500</name>
</gene>